<dbReference type="Proteomes" id="UP000629468">
    <property type="component" value="Unassembled WGS sequence"/>
</dbReference>
<reference evidence="1 2" key="1">
    <citation type="journal article" name="Sci. Rep.">
        <title>Telomere-to-telomere assembled and centromere annotated genomes of the two main subspecies of the button mushroom Agaricus bisporus reveal especially polymorphic chromosome ends.</title>
        <authorList>
            <person name="Sonnenberg A.S.M."/>
            <person name="Sedaghat-Telgerd N."/>
            <person name="Lavrijssen B."/>
            <person name="Ohm R.A."/>
            <person name="Hendrickx P.M."/>
            <person name="Scholtmeijer K."/>
            <person name="Baars J.J.P."/>
            <person name="van Peer A."/>
        </authorList>
    </citation>
    <scope>NUCLEOTIDE SEQUENCE [LARGE SCALE GENOMIC DNA]</scope>
    <source>
        <strain evidence="1 2">H119_p4</strain>
    </source>
</reference>
<gene>
    <name evidence="1" type="ORF">Agabi119p4_2331</name>
</gene>
<dbReference type="EMBL" id="JABXXO010000003">
    <property type="protein sequence ID" value="KAF7782955.1"/>
    <property type="molecule type" value="Genomic_DNA"/>
</dbReference>
<evidence type="ECO:0000313" key="2">
    <source>
        <dbReference type="Proteomes" id="UP000629468"/>
    </source>
</evidence>
<sequence length="157" mass="18629">MDAATACCGIQVDSYTLVKFWLEIWKKHRVELTSRGIVSEIRLKQLSLDRLEWPAIHPTDNICILSSRKKLGHHDDQSPRKVCLTNEYVSGLKYFHQYYPDLQVLICGVLGNRFAIFRHKFTDDDFKECPFQVIQDYKFVKRRRIYGYYCIPYKDNV</sequence>
<name>A0A8H7KK93_AGABI</name>
<organism evidence="1 2">
    <name type="scientific">Agaricus bisporus var. burnettii</name>
    <dbReference type="NCBI Taxonomy" id="192524"/>
    <lineage>
        <taxon>Eukaryota</taxon>
        <taxon>Fungi</taxon>
        <taxon>Dikarya</taxon>
        <taxon>Basidiomycota</taxon>
        <taxon>Agaricomycotina</taxon>
        <taxon>Agaricomycetes</taxon>
        <taxon>Agaricomycetidae</taxon>
        <taxon>Agaricales</taxon>
        <taxon>Agaricineae</taxon>
        <taxon>Agaricaceae</taxon>
        <taxon>Agaricus</taxon>
    </lineage>
</organism>
<evidence type="ECO:0000313" key="1">
    <source>
        <dbReference type="EMBL" id="KAF7782955.1"/>
    </source>
</evidence>
<proteinExistence type="predicted"/>
<accession>A0A8H7KK93</accession>
<comment type="caution">
    <text evidence="1">The sequence shown here is derived from an EMBL/GenBank/DDBJ whole genome shotgun (WGS) entry which is preliminary data.</text>
</comment>
<dbReference type="AlphaFoldDB" id="A0A8H7KK93"/>
<protein>
    <submittedName>
        <fullName evidence="1">Uncharacterized protein</fullName>
    </submittedName>
</protein>